<gene>
    <name evidence="9" type="ORF">V6N12_006674</name>
</gene>
<sequence length="278" mass="30433">MPSRRRTLLKVIILGDSGVGKTSLMNQYVNKKFSNQYKATIGADFLTKEVQFEDRLFTLQIWDTAGQERFQSLGVAFYRGADCCVLVYDVNSMKSFDSLNNWREEFLIQASPSDPENFPFVVLGNKTDVDGGNSRVVSEKKARSWCASKGNIPYFETSAKEGVNVEEAFQCMAKNALKSGEEEEIYLPDTIDVVSSSQPRSTGYHTTSSPSLVCEIYAAARKSDIGAGEGKLAIFAGGERSVVECLKPLFDLMGRVTYTGEAGCGNQILVGGLSDGVK</sequence>
<keyword evidence="4" id="KW-0813">Transport</keyword>
<evidence type="ECO:0000256" key="3">
    <source>
        <dbReference type="ARBA" id="ARBA00022741"/>
    </source>
</evidence>
<evidence type="ECO:0000256" key="1">
    <source>
        <dbReference type="ARBA" id="ARBA00006270"/>
    </source>
</evidence>
<proteinExistence type="inferred from homology"/>
<dbReference type="PROSITE" id="PS51420">
    <property type="entry name" value="RHO"/>
    <property type="match status" value="1"/>
</dbReference>
<accession>A0ABR2EZJ2</accession>
<dbReference type="SMART" id="SM00174">
    <property type="entry name" value="RHO"/>
    <property type="match status" value="1"/>
</dbReference>
<dbReference type="PRINTS" id="PR00449">
    <property type="entry name" value="RASTRNSFRMNG"/>
</dbReference>
<evidence type="ECO:0008006" key="11">
    <source>
        <dbReference type="Google" id="ProtNLM"/>
    </source>
</evidence>
<dbReference type="SMART" id="SM00173">
    <property type="entry name" value="RAS"/>
    <property type="match status" value="1"/>
</dbReference>
<dbReference type="PANTHER" id="PTHR47981:SF4">
    <property type="entry name" value="RAS-RELATED PROTEIN RABG3F"/>
    <property type="match status" value="1"/>
</dbReference>
<dbReference type="PROSITE" id="PS51421">
    <property type="entry name" value="RAS"/>
    <property type="match status" value="1"/>
</dbReference>
<dbReference type="Pfam" id="PF00071">
    <property type="entry name" value="Ras"/>
    <property type="match status" value="1"/>
</dbReference>
<dbReference type="InterPro" id="IPR001806">
    <property type="entry name" value="Small_GTPase"/>
</dbReference>
<keyword evidence="6" id="KW-0449">Lipoprotein</keyword>
<dbReference type="Gene3D" id="3.40.50.300">
    <property type="entry name" value="P-loop containing nucleotide triphosphate hydrolases"/>
    <property type="match status" value="1"/>
</dbReference>
<evidence type="ECO:0000256" key="2">
    <source>
        <dbReference type="ARBA" id="ARBA00022481"/>
    </source>
</evidence>
<keyword evidence="3" id="KW-0547">Nucleotide-binding</keyword>
<protein>
    <recommendedName>
        <fullName evidence="11">Ras-related protein Rab7</fullName>
    </recommendedName>
</protein>
<keyword evidence="5" id="KW-0342">GTP-binding</keyword>
<dbReference type="Proteomes" id="UP001472677">
    <property type="component" value="Unassembled WGS sequence"/>
</dbReference>
<dbReference type="EMBL" id="JBBPBM010000009">
    <property type="protein sequence ID" value="KAK8568110.1"/>
    <property type="molecule type" value="Genomic_DNA"/>
</dbReference>
<comment type="subcellular location">
    <subcellularLocation>
        <location evidence="8">Endomembrane system</location>
        <topology evidence="8">Lipid-anchor</topology>
        <orientation evidence="8">Cytoplasmic side</orientation>
    </subcellularLocation>
</comment>
<name>A0ABR2EZJ2_9ROSI</name>
<evidence type="ECO:0000256" key="5">
    <source>
        <dbReference type="ARBA" id="ARBA00023134"/>
    </source>
</evidence>
<dbReference type="CDD" id="cd01862">
    <property type="entry name" value="Rab7"/>
    <property type="match status" value="1"/>
</dbReference>
<keyword evidence="10" id="KW-1185">Reference proteome</keyword>
<comment type="caution">
    <text evidence="9">The sequence shown here is derived from an EMBL/GenBank/DDBJ whole genome shotgun (WGS) entry which is preliminary data.</text>
</comment>
<evidence type="ECO:0000313" key="9">
    <source>
        <dbReference type="EMBL" id="KAK8568110.1"/>
    </source>
</evidence>
<evidence type="ECO:0000313" key="10">
    <source>
        <dbReference type="Proteomes" id="UP001472677"/>
    </source>
</evidence>
<dbReference type="SUPFAM" id="SSF52540">
    <property type="entry name" value="P-loop containing nucleoside triphosphate hydrolases"/>
    <property type="match status" value="1"/>
</dbReference>
<comment type="similarity">
    <text evidence="1">Belongs to the small GTPase superfamily. Rab family.</text>
</comment>
<keyword evidence="4" id="KW-0653">Protein transport</keyword>
<dbReference type="InterPro" id="IPR005225">
    <property type="entry name" value="Small_GTP-bd"/>
</dbReference>
<dbReference type="SMART" id="SM00176">
    <property type="entry name" value="RAN"/>
    <property type="match status" value="1"/>
</dbReference>
<dbReference type="PROSITE" id="PS51419">
    <property type="entry name" value="RAB"/>
    <property type="match status" value="1"/>
</dbReference>
<evidence type="ECO:0000256" key="8">
    <source>
        <dbReference type="ARBA" id="ARBA00046278"/>
    </source>
</evidence>
<keyword evidence="7" id="KW-0636">Prenylation</keyword>
<dbReference type="SMART" id="SM00175">
    <property type="entry name" value="RAB"/>
    <property type="match status" value="1"/>
</dbReference>
<dbReference type="InterPro" id="IPR027417">
    <property type="entry name" value="P-loop_NTPase"/>
</dbReference>
<reference evidence="9 10" key="1">
    <citation type="journal article" date="2024" name="G3 (Bethesda)">
        <title>Genome assembly of Hibiscus sabdariffa L. provides insights into metabolisms of medicinal natural products.</title>
        <authorList>
            <person name="Kim T."/>
        </authorList>
    </citation>
    <scope>NUCLEOTIDE SEQUENCE [LARGE SCALE GENOMIC DNA]</scope>
    <source>
        <strain evidence="9">TK-2024</strain>
        <tissue evidence="9">Old leaves</tissue>
    </source>
</reference>
<organism evidence="9 10">
    <name type="scientific">Hibiscus sabdariffa</name>
    <name type="common">roselle</name>
    <dbReference type="NCBI Taxonomy" id="183260"/>
    <lineage>
        <taxon>Eukaryota</taxon>
        <taxon>Viridiplantae</taxon>
        <taxon>Streptophyta</taxon>
        <taxon>Embryophyta</taxon>
        <taxon>Tracheophyta</taxon>
        <taxon>Spermatophyta</taxon>
        <taxon>Magnoliopsida</taxon>
        <taxon>eudicotyledons</taxon>
        <taxon>Gunneridae</taxon>
        <taxon>Pentapetalae</taxon>
        <taxon>rosids</taxon>
        <taxon>malvids</taxon>
        <taxon>Malvales</taxon>
        <taxon>Malvaceae</taxon>
        <taxon>Malvoideae</taxon>
        <taxon>Hibiscus</taxon>
    </lineage>
</organism>
<evidence type="ECO:0000256" key="6">
    <source>
        <dbReference type="ARBA" id="ARBA00023288"/>
    </source>
</evidence>
<dbReference type="NCBIfam" id="TIGR00231">
    <property type="entry name" value="small_GTP"/>
    <property type="match status" value="1"/>
</dbReference>
<keyword evidence="2" id="KW-0488">Methylation</keyword>
<dbReference type="PANTHER" id="PTHR47981">
    <property type="entry name" value="RAB FAMILY"/>
    <property type="match status" value="1"/>
</dbReference>
<evidence type="ECO:0000256" key="7">
    <source>
        <dbReference type="ARBA" id="ARBA00023289"/>
    </source>
</evidence>
<evidence type="ECO:0000256" key="4">
    <source>
        <dbReference type="ARBA" id="ARBA00022927"/>
    </source>
</evidence>